<dbReference type="Gene3D" id="3.30.420.40">
    <property type="match status" value="2"/>
</dbReference>
<dbReference type="AlphaFoldDB" id="A0AAU7W8M0"/>
<evidence type="ECO:0000256" key="1">
    <source>
        <dbReference type="ARBA" id="ARBA00006479"/>
    </source>
</evidence>
<accession>A0AAU7W8M0</accession>
<comment type="similarity">
    <text evidence="1">Belongs to the ROK (NagC/XylR) family.</text>
</comment>
<dbReference type="EMBL" id="CP158374">
    <property type="protein sequence ID" value="XBX81772.1"/>
    <property type="molecule type" value="Genomic_DNA"/>
</dbReference>
<dbReference type="InterPro" id="IPR043129">
    <property type="entry name" value="ATPase_NBD"/>
</dbReference>
<dbReference type="PANTHER" id="PTHR18964">
    <property type="entry name" value="ROK (REPRESSOR, ORF, KINASE) FAMILY"/>
    <property type="match status" value="1"/>
</dbReference>
<dbReference type="Pfam" id="PF00480">
    <property type="entry name" value="ROK"/>
    <property type="match status" value="1"/>
</dbReference>
<dbReference type="InterPro" id="IPR000600">
    <property type="entry name" value="ROK"/>
</dbReference>
<proteinExistence type="inferred from homology"/>
<protein>
    <submittedName>
        <fullName evidence="2">ROK family protein</fullName>
    </submittedName>
</protein>
<organism evidence="2">
    <name type="scientific">Agromyces sp. G08B096</name>
    <dbReference type="NCBI Taxonomy" id="3156399"/>
    <lineage>
        <taxon>Bacteria</taxon>
        <taxon>Bacillati</taxon>
        <taxon>Actinomycetota</taxon>
        <taxon>Actinomycetes</taxon>
        <taxon>Micrococcales</taxon>
        <taxon>Microbacteriaceae</taxon>
        <taxon>Agromyces</taxon>
    </lineage>
</organism>
<dbReference type="PANTHER" id="PTHR18964:SF149">
    <property type="entry name" value="BIFUNCTIONAL UDP-N-ACETYLGLUCOSAMINE 2-EPIMERASE_N-ACETYLMANNOSAMINE KINASE"/>
    <property type="match status" value="1"/>
</dbReference>
<sequence length="312" mass="31528">MRSVAIDLGGTSVKLGLVVDGVIESVSELPVSGGVDLAEVAAAVDALRGREAVDADAVGIAVPGVVDRGGRRLVAAHGKYADLHGVDLCAWSAARFGVAAIVENDARAALAGEIASGAASGAADAVLLTLGTGIGTAALVDGRLLRGRHGHAGVLNGHVTVDLDGPRCPCGNIGCAEAVASTWALAEAARRGDVALGPELEARRSSGAALGIRDLVETAHEAESAVLLSRFLDVWAAVAVTLCHAFDPEVVVVTGGVLRAADLILPGLRDRVHAHLWSSSFRPPLVAADDPATSVLRGLAALASAQTHEGHR</sequence>
<evidence type="ECO:0000313" key="2">
    <source>
        <dbReference type="EMBL" id="XBX81772.1"/>
    </source>
</evidence>
<reference evidence="2" key="1">
    <citation type="submission" date="2024-05" db="EMBL/GenBank/DDBJ databases">
        <authorList>
            <person name="Yu L."/>
        </authorList>
    </citation>
    <scope>NUCLEOTIDE SEQUENCE</scope>
    <source>
        <strain evidence="2">G08B096</strain>
    </source>
</reference>
<dbReference type="SUPFAM" id="SSF53067">
    <property type="entry name" value="Actin-like ATPase domain"/>
    <property type="match status" value="1"/>
</dbReference>
<gene>
    <name evidence="2" type="ORF">ABIQ69_14290</name>
</gene>
<name>A0AAU7W8M0_9MICO</name>
<dbReference type="RefSeq" id="WP_350347795.1">
    <property type="nucleotide sequence ID" value="NZ_CP158374.1"/>
</dbReference>